<dbReference type="InterPro" id="IPR009875">
    <property type="entry name" value="PilZ_domain"/>
</dbReference>
<gene>
    <name evidence="2" type="ORF">NSO95_04945</name>
</gene>
<dbReference type="Proteomes" id="UP001206067">
    <property type="component" value="Unassembled WGS sequence"/>
</dbReference>
<proteinExistence type="predicted"/>
<dbReference type="Pfam" id="PF07238">
    <property type="entry name" value="PilZ"/>
    <property type="match status" value="1"/>
</dbReference>
<evidence type="ECO:0000313" key="3">
    <source>
        <dbReference type="Proteomes" id="UP001206067"/>
    </source>
</evidence>
<comment type="caution">
    <text evidence="2">The sequence shown here is derived from an EMBL/GenBank/DDBJ whole genome shotgun (WGS) entry which is preliminary data.</text>
</comment>
<dbReference type="RefSeq" id="WP_257595051.1">
    <property type="nucleotide sequence ID" value="NZ_JANKHH010000003.1"/>
</dbReference>
<accession>A0ABT1XS60</accession>
<sequence length="117" mass="12617">MQDRRNPRTEALLAAELFAGGRVRAVLIVDASIGGALIEPPEDLVLVPGELVLVRLYGLQATTAARVRWVRDGQVGIEFRHPLHPTTLDFALNDYAKTLDPSAEAADRSACSANRAA</sequence>
<dbReference type="EMBL" id="JANKHH010000003">
    <property type="protein sequence ID" value="MCR2833282.1"/>
    <property type="molecule type" value="Genomic_DNA"/>
</dbReference>
<name>A0ABT1XS60_9SPHN</name>
<organism evidence="2 3">
    <name type="scientific">Parerythrobacter lacustris</name>
    <dbReference type="NCBI Taxonomy" id="2969984"/>
    <lineage>
        <taxon>Bacteria</taxon>
        <taxon>Pseudomonadati</taxon>
        <taxon>Pseudomonadota</taxon>
        <taxon>Alphaproteobacteria</taxon>
        <taxon>Sphingomonadales</taxon>
        <taxon>Erythrobacteraceae</taxon>
        <taxon>Parerythrobacter</taxon>
    </lineage>
</organism>
<reference evidence="2 3" key="1">
    <citation type="submission" date="2022-08" db="EMBL/GenBank/DDBJ databases">
        <title>Polyphasic taxonomy analysis of Qipengyuania sp.RS5-5.</title>
        <authorList>
            <person name="Xamxidin M."/>
            <person name="Wu M."/>
        </authorList>
    </citation>
    <scope>NUCLEOTIDE SEQUENCE [LARGE SCALE GENOMIC DNA]</scope>
    <source>
        <strain evidence="2 3">RS5-5</strain>
    </source>
</reference>
<keyword evidence="3" id="KW-1185">Reference proteome</keyword>
<dbReference type="Gene3D" id="2.40.10.220">
    <property type="entry name" value="predicted glycosyltransferase like domains"/>
    <property type="match status" value="1"/>
</dbReference>
<evidence type="ECO:0000313" key="2">
    <source>
        <dbReference type="EMBL" id="MCR2833282.1"/>
    </source>
</evidence>
<feature type="domain" description="PilZ" evidence="1">
    <location>
        <begin position="2"/>
        <end position="86"/>
    </location>
</feature>
<dbReference type="SUPFAM" id="SSF141371">
    <property type="entry name" value="PilZ domain-like"/>
    <property type="match status" value="1"/>
</dbReference>
<protein>
    <submittedName>
        <fullName evidence="2">PilZ domain-containing protein</fullName>
    </submittedName>
</protein>
<evidence type="ECO:0000259" key="1">
    <source>
        <dbReference type="Pfam" id="PF07238"/>
    </source>
</evidence>